<proteinExistence type="predicted"/>
<dbReference type="Proteomes" id="UP000492821">
    <property type="component" value="Unassembled WGS sequence"/>
</dbReference>
<name>A0A7E4W552_PANRE</name>
<accession>A0A7E4W552</accession>
<evidence type="ECO:0000313" key="2">
    <source>
        <dbReference type="WBParaSite" id="Pan_g7245.t1"/>
    </source>
</evidence>
<organism evidence="1 2">
    <name type="scientific">Panagrellus redivivus</name>
    <name type="common">Microworm</name>
    <dbReference type="NCBI Taxonomy" id="6233"/>
    <lineage>
        <taxon>Eukaryota</taxon>
        <taxon>Metazoa</taxon>
        <taxon>Ecdysozoa</taxon>
        <taxon>Nematoda</taxon>
        <taxon>Chromadorea</taxon>
        <taxon>Rhabditida</taxon>
        <taxon>Tylenchina</taxon>
        <taxon>Panagrolaimomorpha</taxon>
        <taxon>Panagrolaimoidea</taxon>
        <taxon>Panagrolaimidae</taxon>
        <taxon>Panagrellus</taxon>
    </lineage>
</organism>
<protein>
    <submittedName>
        <fullName evidence="2">Uncharacterized protein</fullName>
    </submittedName>
</protein>
<evidence type="ECO:0000313" key="1">
    <source>
        <dbReference type="Proteomes" id="UP000492821"/>
    </source>
</evidence>
<sequence length="206" mass="22398">MVLSVRLISFQNQSVAHCFRAFVDSALEVSFAVAVRRRLVVVVVPISIAENTKALNCAVVKKIKTPQFGRVFTRFNNHRFDSSATLVKDSIRLIEIVALAVVRGSFVLSAGRKAREPSSIPVIPSSAHFDDAVPDCPDTIATTTVRALNVLLLLLRRISSQKGRGTTNRHATAGSRSAGQALGREPIRTVFSGSCRLDLRTSQEDA</sequence>
<reference evidence="1" key="1">
    <citation type="journal article" date="2013" name="Genetics">
        <title>The draft genome and transcriptome of Panagrellus redivivus are shaped by the harsh demands of a free-living lifestyle.</title>
        <authorList>
            <person name="Srinivasan J."/>
            <person name="Dillman A.R."/>
            <person name="Macchietto M.G."/>
            <person name="Heikkinen L."/>
            <person name="Lakso M."/>
            <person name="Fracchia K.M."/>
            <person name="Antoshechkin I."/>
            <person name="Mortazavi A."/>
            <person name="Wong G."/>
            <person name="Sternberg P.W."/>
        </authorList>
    </citation>
    <scope>NUCLEOTIDE SEQUENCE [LARGE SCALE GENOMIC DNA]</scope>
    <source>
        <strain evidence="1">MT8872</strain>
    </source>
</reference>
<keyword evidence="1" id="KW-1185">Reference proteome</keyword>
<reference evidence="2" key="2">
    <citation type="submission" date="2020-10" db="UniProtKB">
        <authorList>
            <consortium name="WormBaseParasite"/>
        </authorList>
    </citation>
    <scope>IDENTIFICATION</scope>
</reference>
<dbReference type="AlphaFoldDB" id="A0A7E4W552"/>
<dbReference type="WBParaSite" id="Pan_g7245.t1">
    <property type="protein sequence ID" value="Pan_g7245.t1"/>
    <property type="gene ID" value="Pan_g7245"/>
</dbReference>